<gene>
    <name evidence="2" type="ORF">FWK35_00031229</name>
</gene>
<accession>A0A6G0VM55</accession>
<reference evidence="2 3" key="1">
    <citation type="submission" date="2019-08" db="EMBL/GenBank/DDBJ databases">
        <title>Whole genome of Aphis craccivora.</title>
        <authorList>
            <person name="Voronova N.V."/>
            <person name="Shulinski R.S."/>
            <person name="Bandarenka Y.V."/>
            <person name="Zhorov D.G."/>
            <person name="Warner D."/>
        </authorList>
    </citation>
    <scope>NUCLEOTIDE SEQUENCE [LARGE SCALE GENOMIC DNA]</scope>
    <source>
        <strain evidence="2">180601</strain>
        <tissue evidence="2">Whole Body</tissue>
    </source>
</reference>
<organism evidence="2 3">
    <name type="scientific">Aphis craccivora</name>
    <name type="common">Cowpea aphid</name>
    <dbReference type="NCBI Taxonomy" id="307492"/>
    <lineage>
        <taxon>Eukaryota</taxon>
        <taxon>Metazoa</taxon>
        <taxon>Ecdysozoa</taxon>
        <taxon>Arthropoda</taxon>
        <taxon>Hexapoda</taxon>
        <taxon>Insecta</taxon>
        <taxon>Pterygota</taxon>
        <taxon>Neoptera</taxon>
        <taxon>Paraneoptera</taxon>
        <taxon>Hemiptera</taxon>
        <taxon>Sternorrhyncha</taxon>
        <taxon>Aphidomorpha</taxon>
        <taxon>Aphidoidea</taxon>
        <taxon>Aphididae</taxon>
        <taxon>Aphidini</taxon>
        <taxon>Aphis</taxon>
        <taxon>Aphis</taxon>
    </lineage>
</organism>
<dbReference type="Proteomes" id="UP000478052">
    <property type="component" value="Unassembled WGS sequence"/>
</dbReference>
<dbReference type="AlphaFoldDB" id="A0A6G0VM55"/>
<name>A0A6G0VM55_APHCR</name>
<proteinExistence type="predicted"/>
<keyword evidence="3" id="KW-1185">Reference proteome</keyword>
<sequence length="79" mass="8499">MREVAQAAPHTQNNTDTGTSATRVVVWWGSMTRYAAAASTKYRCRCDRSTALPTTTTDDNDATPSTLPPTPQRLGGTGR</sequence>
<evidence type="ECO:0000256" key="1">
    <source>
        <dbReference type="SAM" id="MobiDB-lite"/>
    </source>
</evidence>
<feature type="compositionally biased region" description="Polar residues" evidence="1">
    <location>
        <begin position="9"/>
        <end position="21"/>
    </location>
</feature>
<comment type="caution">
    <text evidence="2">The sequence shown here is derived from an EMBL/GenBank/DDBJ whole genome shotgun (WGS) entry which is preliminary data.</text>
</comment>
<feature type="region of interest" description="Disordered" evidence="1">
    <location>
        <begin position="50"/>
        <end position="79"/>
    </location>
</feature>
<evidence type="ECO:0000313" key="2">
    <source>
        <dbReference type="EMBL" id="KAF0701570.1"/>
    </source>
</evidence>
<dbReference type="EMBL" id="VUJU01014672">
    <property type="protein sequence ID" value="KAF0701570.1"/>
    <property type="molecule type" value="Genomic_DNA"/>
</dbReference>
<feature type="compositionally biased region" description="Low complexity" evidence="1">
    <location>
        <begin position="50"/>
        <end position="65"/>
    </location>
</feature>
<protein>
    <submittedName>
        <fullName evidence="2">Uncharacterized protein</fullName>
    </submittedName>
</protein>
<feature type="region of interest" description="Disordered" evidence="1">
    <location>
        <begin position="1"/>
        <end position="21"/>
    </location>
</feature>
<evidence type="ECO:0000313" key="3">
    <source>
        <dbReference type="Proteomes" id="UP000478052"/>
    </source>
</evidence>